<keyword evidence="5" id="KW-1185">Reference proteome</keyword>
<keyword evidence="1 2" id="KW-0238">DNA-binding</keyword>
<feature type="domain" description="HTH tetR-type" evidence="3">
    <location>
        <begin position="14"/>
        <end position="74"/>
    </location>
</feature>
<dbReference type="Pfam" id="PF00440">
    <property type="entry name" value="TetR_N"/>
    <property type="match status" value="1"/>
</dbReference>
<evidence type="ECO:0000259" key="3">
    <source>
        <dbReference type="PROSITE" id="PS50977"/>
    </source>
</evidence>
<dbReference type="InterPro" id="IPR041678">
    <property type="entry name" value="TetR_C_16"/>
</dbReference>
<comment type="caution">
    <text evidence="4">The sequence shown here is derived from an EMBL/GenBank/DDBJ whole genome shotgun (WGS) entry which is preliminary data.</text>
</comment>
<dbReference type="PROSITE" id="PS50977">
    <property type="entry name" value="HTH_TETR_2"/>
    <property type="match status" value="1"/>
</dbReference>
<evidence type="ECO:0000256" key="1">
    <source>
        <dbReference type="ARBA" id="ARBA00023125"/>
    </source>
</evidence>
<dbReference type="InterPro" id="IPR009057">
    <property type="entry name" value="Homeodomain-like_sf"/>
</dbReference>
<dbReference type="InterPro" id="IPR001647">
    <property type="entry name" value="HTH_TetR"/>
</dbReference>
<dbReference type="SUPFAM" id="SSF48498">
    <property type="entry name" value="Tetracyclin repressor-like, C-terminal domain"/>
    <property type="match status" value="1"/>
</dbReference>
<evidence type="ECO:0000313" key="4">
    <source>
        <dbReference type="EMBL" id="MFB9631029.1"/>
    </source>
</evidence>
<evidence type="ECO:0000256" key="2">
    <source>
        <dbReference type="PROSITE-ProRule" id="PRU00335"/>
    </source>
</evidence>
<dbReference type="PRINTS" id="PR00455">
    <property type="entry name" value="HTHTETR"/>
</dbReference>
<dbReference type="SUPFAM" id="SSF46689">
    <property type="entry name" value="Homeodomain-like"/>
    <property type="match status" value="1"/>
</dbReference>
<proteinExistence type="predicted"/>
<name>A0ABV5SJ63_9ACTN</name>
<organism evidence="4 5">
    <name type="scientific">Nonomuraea helvata</name>
    <dbReference type="NCBI Taxonomy" id="37484"/>
    <lineage>
        <taxon>Bacteria</taxon>
        <taxon>Bacillati</taxon>
        <taxon>Actinomycetota</taxon>
        <taxon>Actinomycetes</taxon>
        <taxon>Streptosporangiales</taxon>
        <taxon>Streptosporangiaceae</taxon>
        <taxon>Nonomuraea</taxon>
    </lineage>
</organism>
<dbReference type="EMBL" id="JBHMBW010000104">
    <property type="protein sequence ID" value="MFB9631029.1"/>
    <property type="molecule type" value="Genomic_DNA"/>
</dbReference>
<feature type="DNA-binding region" description="H-T-H motif" evidence="2">
    <location>
        <begin position="37"/>
        <end position="56"/>
    </location>
</feature>
<dbReference type="PANTHER" id="PTHR30055:SF235">
    <property type="entry name" value="TRANSCRIPTIONAL REGULATORY PROTEIN"/>
    <property type="match status" value="1"/>
</dbReference>
<dbReference type="RefSeq" id="WP_344999331.1">
    <property type="nucleotide sequence ID" value="NZ_BAAAXV010000009.1"/>
</dbReference>
<dbReference type="Pfam" id="PF17920">
    <property type="entry name" value="TetR_C_16"/>
    <property type="match status" value="1"/>
</dbReference>
<gene>
    <name evidence="4" type="ORF">ACFFSA_48865</name>
</gene>
<protein>
    <submittedName>
        <fullName evidence="4">TetR family transcriptional regulator</fullName>
    </submittedName>
</protein>
<dbReference type="InterPro" id="IPR050109">
    <property type="entry name" value="HTH-type_TetR-like_transc_reg"/>
</dbReference>
<dbReference type="InterPro" id="IPR036271">
    <property type="entry name" value="Tet_transcr_reg_TetR-rel_C_sf"/>
</dbReference>
<reference evidence="4 5" key="1">
    <citation type="submission" date="2024-09" db="EMBL/GenBank/DDBJ databases">
        <authorList>
            <person name="Sun Q."/>
            <person name="Mori K."/>
        </authorList>
    </citation>
    <scope>NUCLEOTIDE SEQUENCE [LARGE SCALE GENOMIC DNA]</scope>
    <source>
        <strain evidence="4 5">JCM 3143</strain>
    </source>
</reference>
<dbReference type="Gene3D" id="1.10.357.10">
    <property type="entry name" value="Tetracycline Repressor, domain 2"/>
    <property type="match status" value="1"/>
</dbReference>
<dbReference type="Proteomes" id="UP001589532">
    <property type="component" value="Unassembled WGS sequence"/>
</dbReference>
<dbReference type="PANTHER" id="PTHR30055">
    <property type="entry name" value="HTH-TYPE TRANSCRIPTIONAL REGULATOR RUTR"/>
    <property type="match status" value="1"/>
</dbReference>
<evidence type="ECO:0000313" key="5">
    <source>
        <dbReference type="Proteomes" id="UP001589532"/>
    </source>
</evidence>
<sequence>MDAQVTDARPRGREATRERILRAARTLFGEHGYERVTVRMIAAAADANIALVGRYFGSKAGLFGAVLDGEPAFSDLFGGDPESLPRRLAEYAAERMEHPPESPILRTLERSAGHPEVQAVARERLLTAVLHPLEERLEGPDAHARARMATAVFLGVGAMRRRIGPETPTPADVDRLTAVFEACLKVSPS</sequence>
<accession>A0ABV5SJ63</accession>